<organism evidence="4">
    <name type="scientific">Plasmopara viticola lesion associated narnavirus 34</name>
    <dbReference type="NCBI Taxonomy" id="2719519"/>
    <lineage>
        <taxon>Viruses</taxon>
        <taxon>Riboviria</taxon>
        <taxon>Orthornavirae</taxon>
        <taxon>Lenarviricota</taxon>
        <taxon>Amabiliviricetes</taxon>
        <taxon>Wolframvirales</taxon>
        <taxon>Narnaviridae</taxon>
        <taxon>Narnavirus</taxon>
    </lineage>
</organism>
<dbReference type="SUPFAM" id="SSF56672">
    <property type="entry name" value="DNA/RNA polymerases"/>
    <property type="match status" value="1"/>
</dbReference>
<dbReference type="InterPro" id="IPR043502">
    <property type="entry name" value="DNA/RNA_pol_sf"/>
</dbReference>
<evidence type="ECO:0000313" key="4">
    <source>
        <dbReference type="EMBL" id="QIR30313.1"/>
    </source>
</evidence>
<dbReference type="EMBL" id="MN539851">
    <property type="protein sequence ID" value="QIR30313.1"/>
    <property type="molecule type" value="Genomic_RNA"/>
</dbReference>
<reference evidence="4" key="1">
    <citation type="journal article" date="2020" name="Virus Evol.">
        <title>Analysis of the virome associated to grapevine downy mildew lesions reveals new mycovirus lineages.</title>
        <authorList>
            <person name="Chiapello M."/>
            <person name="Rodriguez-Romero J."/>
            <person name="Ayllon M.A."/>
            <person name="Turina M."/>
        </authorList>
    </citation>
    <scope>NUCLEOTIDE SEQUENCE</scope>
    <source>
        <strain evidence="4">DMG-A_DN33584</strain>
    </source>
</reference>
<evidence type="ECO:0000256" key="3">
    <source>
        <dbReference type="ARBA" id="ARBA00022695"/>
    </source>
</evidence>
<evidence type="ECO:0000256" key="2">
    <source>
        <dbReference type="ARBA" id="ARBA00022679"/>
    </source>
</evidence>
<keyword evidence="3" id="KW-0548">Nucleotidyltransferase</keyword>
<sequence length="1079" mass="124800">MLVHACIPLNVQLRKERHENTIDDEDLDSEFRKLLCEISLSLKTGESKLQEDWSFDYLNLFTSRISGRPLHKHDKKTQVGILRTRTYWYRRLKPNMKLMVKHLVFNNEILKLKEILHVADGVICQLLVSFPECLMSDSKSAYAVTDQISNSIISSCLLNYSKVLKEIKDFRKKFRKAAFEKTQMPTNCWRSMSWVVPIISYYNEKLAAESSREKMFRVCTFAQTRSTGLADKKMVAETVSKFIETVTTPVEFEPDQLLLECIEEVADQFVWNADATNPHFRASMSTSACKESSRKKEGKFGYLKELVRNSIVPLPEMPSPDVEGGSLGTPLWWRAYRKARNGDTDVFDVNVAGIRENGKCRVVTSGSFWKDTLLQPFSHVTIEMAKSNPILSQGLSAGRLGWQFIQSIDNLDPERGEILFEDDVVSFSFDFEKATDKPSFQSGRAVMSPILRKMGLEQEMIDVLLRVWVGEKNLYSNGKYIGKMVRGIPMGDPLTKTNLSLSHPICSLYAKKMVGRRIVVVSTGNGDDGNHFVAGDLRYYYCECFKAAARMLGYELSIDDTFITEEWATYCEEVYRIPIDRFHTVRNACRIKDSRVSPYLDHPKGRLIIDTKKDRQDYSSDPKGKYTLLGKEMEYVRKDSSRGINFLYGVSSACQDICLGLRDRFEPLSLPREIFGVGKPPSDWRIGSWVNQLMNYRKWPRWVTIEVMKEMIGERKPHFTTLRGVMRDTKHFDGEGIVEVKALKEDDPIKKYRILKKDQWKFIPPGVLEKLINAGRLVRESKVSGYHLFHQRMCGMLSEQVDLFEVIKSMSHDVKDVQQDEVTRVVGEFRKRYVNNPWTLRSELQEDLYPSNIIDIMADADPLKVNLDLPYLKRFNRRPQSDTPYKRDIDRLETWFHDQYEDMLELGIWSEPPPQEQLSDDEIILQIIANPRSQYDAYIIITDDLRLAKKAGRMFPEVMIGRISCHDWVFYSADERKFVNGFIELTGFEPLVLIDEGSLTTFMDTTGATYSMGVPVVDPMIRKWNESVPRRPPAKQMDIWTRFRARPEITLETLKSCIMVTTPRMSRQIRRIRARNNVT</sequence>
<proteinExistence type="predicted"/>
<name>A0A6G9RTI3_9VIRU</name>
<accession>A0A6G9RTI3</accession>
<keyword evidence="2" id="KW-0808">Transferase</keyword>
<evidence type="ECO:0000256" key="1">
    <source>
        <dbReference type="ARBA" id="ARBA00022484"/>
    </source>
</evidence>
<keyword evidence="1 4" id="KW-0696">RNA-directed RNA polymerase</keyword>
<dbReference type="GO" id="GO:0003968">
    <property type="term" value="F:RNA-directed RNA polymerase activity"/>
    <property type="evidence" value="ECO:0007669"/>
    <property type="project" value="UniProtKB-KW"/>
</dbReference>
<protein>
    <submittedName>
        <fullName evidence="4">RNA-dependent RNA polymerase</fullName>
    </submittedName>
</protein>